<proteinExistence type="predicted"/>
<dbReference type="AlphaFoldDB" id="A0A0P8E189"/>
<dbReference type="EMBL" id="LKCM01000119">
    <property type="protein sequence ID" value="KPQ43958.1"/>
    <property type="molecule type" value="Genomic_DNA"/>
</dbReference>
<reference evidence="1 2" key="1">
    <citation type="submission" date="2015-09" db="EMBL/GenBank/DDBJ databases">
        <title>A metagenomics-based metabolic model of nitrate-dependent anaerobic oxidation of methane by Methanoperedens-like archaea.</title>
        <authorList>
            <person name="Arshad A."/>
            <person name="Speth D.R."/>
            <person name="De Graaf R.M."/>
            <person name="Op Den Camp H.J."/>
            <person name="Jetten M.S."/>
            <person name="Welte C.U."/>
        </authorList>
    </citation>
    <scope>NUCLEOTIDE SEQUENCE [LARGE SCALE GENOMIC DNA]</scope>
</reference>
<evidence type="ECO:0000313" key="2">
    <source>
        <dbReference type="Proteomes" id="UP000050360"/>
    </source>
</evidence>
<evidence type="ECO:0008006" key="3">
    <source>
        <dbReference type="Google" id="ProtNLM"/>
    </source>
</evidence>
<protein>
    <recommendedName>
        <fullName evidence="3">Roadblock/LAMTOR2 domain-containing protein</fullName>
    </recommendedName>
</protein>
<dbReference type="Gene3D" id="3.30.450.30">
    <property type="entry name" value="Dynein light chain 2a, cytoplasmic"/>
    <property type="match status" value="1"/>
</dbReference>
<evidence type="ECO:0000313" key="1">
    <source>
        <dbReference type="EMBL" id="KPQ43958.1"/>
    </source>
</evidence>
<dbReference type="SUPFAM" id="SSF103196">
    <property type="entry name" value="Roadblock/LC7 domain"/>
    <property type="match status" value="1"/>
</dbReference>
<accession>A0A0P8E189</accession>
<organism evidence="1 2">
    <name type="scientific">Candidatus Methanoperedens nitratireducens</name>
    <dbReference type="NCBI Taxonomy" id="1392998"/>
    <lineage>
        <taxon>Archaea</taxon>
        <taxon>Methanobacteriati</taxon>
        <taxon>Methanobacteriota</taxon>
        <taxon>Stenosarchaea group</taxon>
        <taxon>Methanomicrobia</taxon>
        <taxon>Methanosarcinales</taxon>
        <taxon>ANME-2 cluster</taxon>
        <taxon>Candidatus Methanoperedentaceae</taxon>
        <taxon>Candidatus Methanoperedens</taxon>
    </lineage>
</organism>
<gene>
    <name evidence="1" type="ORF">MPEBLZ_01489</name>
</gene>
<comment type="caution">
    <text evidence="1">The sequence shown here is derived from an EMBL/GenBank/DDBJ whole genome shotgun (WGS) entry which is preliminary data.</text>
</comment>
<dbReference type="Proteomes" id="UP000050360">
    <property type="component" value="Unassembled WGS sequence"/>
</dbReference>
<sequence>MKIELEDTLDQLYDIEGIEACMLYRIDGVPITIRVPGYREHLLETMFWLEKHISRVLGEMNREGLKETIFYFRNNRILIAPSSKSTVLVTVAKAEANQQLISLETLRATKFIEACVT</sequence>
<name>A0A0P8E189_9EURY</name>